<dbReference type="Ensembl" id="ENSMFAT00000099231.1">
    <property type="protein sequence ID" value="ENSMFAP00000046934.1"/>
    <property type="gene ID" value="ENSMFAG00000050176.1"/>
</dbReference>
<dbReference type="GeneTree" id="ENSGT01030000240331"/>
<dbReference type="AlphaFoldDB" id="A0A7N9C7H9"/>
<evidence type="ECO:0000256" key="1">
    <source>
        <dbReference type="SAM" id="MobiDB-lite"/>
    </source>
</evidence>
<proteinExistence type="predicted"/>
<evidence type="ECO:0000313" key="2">
    <source>
        <dbReference type="Ensembl" id="ENSMFAP00000046934.1"/>
    </source>
</evidence>
<protein>
    <submittedName>
        <fullName evidence="2">Uncharacterized protein</fullName>
    </submittedName>
</protein>
<dbReference type="Proteomes" id="UP000233100">
    <property type="component" value="Unplaced"/>
</dbReference>
<sequence length="113" mass="12785">MESSCWDKVPPGERSPQQGQHWRVRDHGARGCGPHQPKATACPRPGLWTTPAHGHCMPQTNTRRVQTNNIFVYVLCSVWFPSEKMTKVPIRSYKTSIHTGSPVCTLLDYVLKE</sequence>
<reference evidence="2" key="1">
    <citation type="submission" date="2025-08" db="UniProtKB">
        <authorList>
            <consortium name="Ensembl"/>
        </authorList>
    </citation>
    <scope>IDENTIFICATION</scope>
</reference>
<keyword evidence="3" id="KW-1185">Reference proteome</keyword>
<feature type="region of interest" description="Disordered" evidence="1">
    <location>
        <begin position="1"/>
        <end position="39"/>
    </location>
</feature>
<evidence type="ECO:0000313" key="3">
    <source>
        <dbReference type="Proteomes" id="UP000233100"/>
    </source>
</evidence>
<reference evidence="2" key="2">
    <citation type="submission" date="2025-09" db="UniProtKB">
        <authorList>
            <consortium name="Ensembl"/>
        </authorList>
    </citation>
    <scope>IDENTIFICATION</scope>
</reference>
<name>A0A7N9C7H9_MACFA</name>
<organism evidence="2 3">
    <name type="scientific">Macaca fascicularis</name>
    <name type="common">Crab-eating macaque</name>
    <name type="synonym">Cynomolgus monkey</name>
    <dbReference type="NCBI Taxonomy" id="9541"/>
    <lineage>
        <taxon>Eukaryota</taxon>
        <taxon>Metazoa</taxon>
        <taxon>Chordata</taxon>
        <taxon>Craniata</taxon>
        <taxon>Vertebrata</taxon>
        <taxon>Euteleostomi</taxon>
        <taxon>Mammalia</taxon>
        <taxon>Eutheria</taxon>
        <taxon>Euarchontoglires</taxon>
        <taxon>Primates</taxon>
        <taxon>Haplorrhini</taxon>
        <taxon>Catarrhini</taxon>
        <taxon>Cercopithecidae</taxon>
        <taxon>Cercopithecinae</taxon>
        <taxon>Macaca</taxon>
    </lineage>
</organism>
<accession>A0A7N9C7H9</accession>